<keyword evidence="4" id="KW-1185">Reference proteome</keyword>
<evidence type="ECO:0000313" key="4">
    <source>
        <dbReference type="Proteomes" id="UP000002051"/>
    </source>
</evidence>
<evidence type="ECO:0000313" key="2">
    <source>
        <dbReference type="EMBL" id="KEH38269.1"/>
    </source>
</evidence>
<organism evidence="3">
    <name type="scientific">Medicago truncatula</name>
    <name type="common">Barrel medic</name>
    <name type="synonym">Medicago tribuloides</name>
    <dbReference type="NCBI Taxonomy" id="3880"/>
    <lineage>
        <taxon>Eukaryota</taxon>
        <taxon>Viridiplantae</taxon>
        <taxon>Streptophyta</taxon>
        <taxon>Embryophyta</taxon>
        <taxon>Tracheophyta</taxon>
        <taxon>Spermatophyta</taxon>
        <taxon>Magnoliopsida</taxon>
        <taxon>eudicotyledons</taxon>
        <taxon>Gunneridae</taxon>
        <taxon>Pentapetalae</taxon>
        <taxon>rosids</taxon>
        <taxon>fabids</taxon>
        <taxon>Fabales</taxon>
        <taxon>Fabaceae</taxon>
        <taxon>Papilionoideae</taxon>
        <taxon>50 kb inversion clade</taxon>
        <taxon>NPAAA clade</taxon>
        <taxon>Hologalegina</taxon>
        <taxon>IRL clade</taxon>
        <taxon>Trifolieae</taxon>
        <taxon>Medicago</taxon>
    </lineage>
</organism>
<dbReference type="HOGENOM" id="CLU_2444158_0_0_1"/>
<reference evidence="3" key="3">
    <citation type="submission" date="2015-04" db="UniProtKB">
        <authorList>
            <consortium name="EnsemblPlants"/>
        </authorList>
    </citation>
    <scope>IDENTIFICATION</scope>
    <source>
        <strain evidence="3">cv. Jemalong A17</strain>
    </source>
</reference>
<dbReference type="EMBL" id="CM001218">
    <property type="protein sequence ID" value="KEH38269.1"/>
    <property type="molecule type" value="Genomic_DNA"/>
</dbReference>
<dbReference type="EnsemblPlants" id="KEH38269">
    <property type="protein sequence ID" value="KEH38269"/>
    <property type="gene ID" value="MTR_2g066990"/>
</dbReference>
<accession>G8A0A2</accession>
<dbReference type="PaxDb" id="3880-AES84890"/>
<reference evidence="2 4" key="1">
    <citation type="journal article" date="2011" name="Nature">
        <title>The Medicago genome provides insight into the evolution of rhizobial symbioses.</title>
        <authorList>
            <person name="Young N.D."/>
            <person name="Debelle F."/>
            <person name="Oldroyd G.E."/>
            <person name="Geurts R."/>
            <person name="Cannon S.B."/>
            <person name="Udvardi M.K."/>
            <person name="Benedito V.A."/>
            <person name="Mayer K.F."/>
            <person name="Gouzy J."/>
            <person name="Schoof H."/>
            <person name="Van de Peer Y."/>
            <person name="Proost S."/>
            <person name="Cook D.R."/>
            <person name="Meyers B.C."/>
            <person name="Spannagl M."/>
            <person name="Cheung F."/>
            <person name="De Mita S."/>
            <person name="Krishnakumar V."/>
            <person name="Gundlach H."/>
            <person name="Zhou S."/>
            <person name="Mudge J."/>
            <person name="Bharti A.K."/>
            <person name="Murray J.D."/>
            <person name="Naoumkina M.A."/>
            <person name="Rosen B."/>
            <person name="Silverstein K.A."/>
            <person name="Tang H."/>
            <person name="Rombauts S."/>
            <person name="Zhao P.X."/>
            <person name="Zhou P."/>
            <person name="Barbe V."/>
            <person name="Bardou P."/>
            <person name="Bechner M."/>
            <person name="Bellec A."/>
            <person name="Berger A."/>
            <person name="Berges H."/>
            <person name="Bidwell S."/>
            <person name="Bisseling T."/>
            <person name="Choisne N."/>
            <person name="Couloux A."/>
            <person name="Denny R."/>
            <person name="Deshpande S."/>
            <person name="Dai X."/>
            <person name="Doyle J.J."/>
            <person name="Dudez A.M."/>
            <person name="Farmer A.D."/>
            <person name="Fouteau S."/>
            <person name="Franken C."/>
            <person name="Gibelin C."/>
            <person name="Gish J."/>
            <person name="Goldstein S."/>
            <person name="Gonzalez A.J."/>
            <person name="Green P.J."/>
            <person name="Hallab A."/>
            <person name="Hartog M."/>
            <person name="Hua A."/>
            <person name="Humphray S.J."/>
            <person name="Jeong D.H."/>
            <person name="Jing Y."/>
            <person name="Jocker A."/>
            <person name="Kenton S.M."/>
            <person name="Kim D.J."/>
            <person name="Klee K."/>
            <person name="Lai H."/>
            <person name="Lang C."/>
            <person name="Lin S."/>
            <person name="Macmil S.L."/>
            <person name="Magdelenat G."/>
            <person name="Matthews L."/>
            <person name="McCorrison J."/>
            <person name="Monaghan E.L."/>
            <person name="Mun J.H."/>
            <person name="Najar F.Z."/>
            <person name="Nicholson C."/>
            <person name="Noirot C."/>
            <person name="O'Bleness M."/>
            <person name="Paule C.R."/>
            <person name="Poulain J."/>
            <person name="Prion F."/>
            <person name="Qin B."/>
            <person name="Qu C."/>
            <person name="Retzel E.F."/>
            <person name="Riddle C."/>
            <person name="Sallet E."/>
            <person name="Samain S."/>
            <person name="Samson N."/>
            <person name="Sanders I."/>
            <person name="Saurat O."/>
            <person name="Scarpelli C."/>
            <person name="Schiex T."/>
            <person name="Segurens B."/>
            <person name="Severin A.J."/>
            <person name="Sherrier D.J."/>
            <person name="Shi R."/>
            <person name="Sims S."/>
            <person name="Singer S.R."/>
            <person name="Sinharoy S."/>
            <person name="Sterck L."/>
            <person name="Viollet A."/>
            <person name="Wang B.B."/>
            <person name="Wang K."/>
            <person name="Wang M."/>
            <person name="Wang X."/>
            <person name="Warfsmann J."/>
            <person name="Weissenbach J."/>
            <person name="White D.D."/>
            <person name="White J.D."/>
            <person name="Wiley G.B."/>
            <person name="Wincker P."/>
            <person name="Xing Y."/>
            <person name="Yang L."/>
            <person name="Yao Z."/>
            <person name="Ying F."/>
            <person name="Zhai J."/>
            <person name="Zhou L."/>
            <person name="Zuber A."/>
            <person name="Denarie J."/>
            <person name="Dixon R.A."/>
            <person name="May G.D."/>
            <person name="Schwartz D.C."/>
            <person name="Rogers J."/>
            <person name="Quetier F."/>
            <person name="Town C.D."/>
            <person name="Roe B.A."/>
        </authorList>
    </citation>
    <scope>NUCLEOTIDE SEQUENCE [LARGE SCALE GENOMIC DNA]</scope>
    <source>
        <strain evidence="2">A17</strain>
        <strain evidence="3 4">cv. Jemalong A17</strain>
    </source>
</reference>
<proteinExistence type="predicted"/>
<gene>
    <name evidence="2" type="ordered locus">MTR_2g066990</name>
</gene>
<reference evidence="2 4" key="2">
    <citation type="journal article" date="2014" name="BMC Genomics">
        <title>An improved genome release (version Mt4.0) for the model legume Medicago truncatula.</title>
        <authorList>
            <person name="Tang H."/>
            <person name="Krishnakumar V."/>
            <person name="Bidwell S."/>
            <person name="Rosen B."/>
            <person name="Chan A."/>
            <person name="Zhou S."/>
            <person name="Gentzbittel L."/>
            <person name="Childs K.L."/>
            <person name="Yandell M."/>
            <person name="Gundlach H."/>
            <person name="Mayer K.F."/>
            <person name="Schwartz D.C."/>
            <person name="Town C.D."/>
        </authorList>
    </citation>
    <scope>GENOME REANNOTATION</scope>
    <source>
        <strain evidence="2">A17</strain>
        <strain evidence="3 4">cv. Jemalong A17</strain>
    </source>
</reference>
<feature type="region of interest" description="Disordered" evidence="1">
    <location>
        <begin position="56"/>
        <end position="90"/>
    </location>
</feature>
<evidence type="ECO:0000313" key="3">
    <source>
        <dbReference type="EnsemblPlants" id="KEH38269"/>
    </source>
</evidence>
<sequence>MAKVWRSQEAELKKFAISEYFANSENVPRSFRHQRNLAKIQDFQVDKGMRKKLDEKWSENEWKRKSQINGENRKSSDAPLHAHWRVDSNN</sequence>
<protein>
    <submittedName>
        <fullName evidence="2 3">Uncharacterized protein</fullName>
    </submittedName>
</protein>
<dbReference type="AlphaFoldDB" id="G8A0A2"/>
<name>G8A0A2_MEDTR</name>
<dbReference type="Proteomes" id="UP000002051">
    <property type="component" value="Chromosome 2"/>
</dbReference>
<evidence type="ECO:0000256" key="1">
    <source>
        <dbReference type="SAM" id="MobiDB-lite"/>
    </source>
</evidence>